<reference evidence="1" key="1">
    <citation type="submission" date="2020-05" db="EMBL/GenBank/DDBJ databases">
        <title>Complete genome sequence of Bradyrhizobium diazoefficiens XF1 isolated from soybean nodule.</title>
        <authorList>
            <person name="Noda R."/>
            <person name="Kakizaki K."/>
            <person name="Minamisawa K."/>
        </authorList>
    </citation>
    <scope>NUCLEOTIDE SEQUENCE</scope>
    <source>
        <strain evidence="1">XF1</strain>
    </source>
</reference>
<name>A0A809Z760_9BRAD</name>
<gene>
    <name evidence="3" type="ORF">XF10B_47160</name>
    <name evidence="1" type="ORF">XF1B_48180</name>
    <name evidence="2" type="ORF">XF4B_47510</name>
</gene>
<dbReference type="EMBL" id="AP023099">
    <property type="protein sequence ID" value="BCE91918.1"/>
    <property type="molecule type" value="Genomic_DNA"/>
</dbReference>
<organism evidence="2">
    <name type="scientific">Bradyrhizobium diazoefficiens</name>
    <dbReference type="NCBI Taxonomy" id="1355477"/>
    <lineage>
        <taxon>Bacteria</taxon>
        <taxon>Pseudomonadati</taxon>
        <taxon>Pseudomonadota</taxon>
        <taxon>Alphaproteobacteria</taxon>
        <taxon>Hyphomicrobiales</taxon>
        <taxon>Nitrobacteraceae</taxon>
        <taxon>Bradyrhizobium</taxon>
    </lineage>
</organism>
<proteinExistence type="predicted"/>
<reference evidence="2" key="3">
    <citation type="submission" date="2020-05" db="EMBL/GenBank/DDBJ databases">
        <title>Complete genome sequence of Bradyrhizobium diazoefficiens XF4 isolated from soybean nodule.</title>
        <authorList>
            <person name="Noda R."/>
            <person name="Kakizaki K."/>
            <person name="Minamisawa K."/>
        </authorList>
    </citation>
    <scope>NUCLEOTIDE SEQUENCE</scope>
    <source>
        <strain evidence="2">XF4</strain>
    </source>
</reference>
<dbReference type="EMBL" id="AP023091">
    <property type="protein sequence ID" value="BCE22137.1"/>
    <property type="molecule type" value="Genomic_DNA"/>
</dbReference>
<evidence type="ECO:0000313" key="3">
    <source>
        <dbReference type="EMBL" id="BCE91918.1"/>
    </source>
</evidence>
<accession>A0A809Z760</accession>
<protein>
    <submittedName>
        <fullName evidence="2">Uncharacterized protein</fullName>
    </submittedName>
</protein>
<dbReference type="AlphaFoldDB" id="A0A809Z760"/>
<sequence length="82" mass="9173">MTDTAKGAVRKSAKVTHVSMTEAYTDTYAFEADARKAFEECRKSDVIVFASLHIRDGRVYRLIATYENTDSLDLEMGRFGGS</sequence>
<evidence type="ECO:0000313" key="1">
    <source>
        <dbReference type="EMBL" id="BCE22137.1"/>
    </source>
</evidence>
<reference evidence="3" key="2">
    <citation type="submission" date="2020-05" db="EMBL/GenBank/DDBJ databases">
        <title>Complete genome sequence of Bradyrhizobium diazoefficiens XF10 isolated from soybean nodule.</title>
        <authorList>
            <person name="Noda R."/>
            <person name="Kakizaki K."/>
            <person name="Minamisawa K."/>
        </authorList>
    </citation>
    <scope>NUCLEOTIDE SEQUENCE</scope>
    <source>
        <strain evidence="3">XF10</strain>
    </source>
</reference>
<evidence type="ECO:0000313" key="2">
    <source>
        <dbReference type="EMBL" id="BCE48402.1"/>
    </source>
</evidence>
<dbReference type="EMBL" id="AP023094">
    <property type="protein sequence ID" value="BCE48402.1"/>
    <property type="molecule type" value="Genomic_DNA"/>
</dbReference>